<dbReference type="InterPro" id="IPR024768">
    <property type="entry name" value="Marf1"/>
</dbReference>
<sequence length="322" mass="35502">MKKATQESAVAVTNVFWDINMCPVPEGYDPRLVRPSLERLLEKNGYHGPLTVTAFGKLADVPIDMLRGVFSSGINLLLVFNGTSDIWDIIDTDENPSPANFMVISDPKVCPDITGILLLTKYNPLQLFPYDSIETLLAEGAIVAETAVPVLWDCLVCCRDPPGRSFRTFEEHLSSEEHHELLLLESQYCPSEPPVPPVHNLTRPVKVPLLESKSGSCMIEDWDSLKSKGNTIVFWDINSCPVPPDYDASMVGPCIKLFLKKAGYSGPLSIIAVGVLTVVPYIFLSKVFSSGITLHNVPYGPSDILDFVYYISCQNGPPLNIM</sequence>
<evidence type="ECO:0000313" key="3">
    <source>
        <dbReference type="Proteomes" id="UP000029121"/>
    </source>
</evidence>
<protein>
    <recommendedName>
        <fullName evidence="4">NYN domain-containing protein</fullName>
    </recommendedName>
</protein>
<reference evidence="3" key="1">
    <citation type="journal article" date="2013" name="Nat. Genet.">
        <title>The Capsella rubella genome and the genomic consequences of rapid mating system evolution.</title>
        <authorList>
            <person name="Slotte T."/>
            <person name="Hazzouri K.M."/>
            <person name="Agren J.A."/>
            <person name="Koenig D."/>
            <person name="Maumus F."/>
            <person name="Guo Y.L."/>
            <person name="Steige K."/>
            <person name="Platts A.E."/>
            <person name="Escobar J.S."/>
            <person name="Newman L.K."/>
            <person name="Wang W."/>
            <person name="Mandakova T."/>
            <person name="Vello E."/>
            <person name="Smith L.M."/>
            <person name="Henz S.R."/>
            <person name="Steffen J."/>
            <person name="Takuno S."/>
            <person name="Brandvain Y."/>
            <person name="Coop G."/>
            <person name="Andolfatto P."/>
            <person name="Hu T.T."/>
            <person name="Blanchette M."/>
            <person name="Clark R.M."/>
            <person name="Quesneville H."/>
            <person name="Nordborg M."/>
            <person name="Gaut B.S."/>
            <person name="Lysak M.A."/>
            <person name="Jenkins J."/>
            <person name="Grimwood J."/>
            <person name="Chapman J."/>
            <person name="Prochnik S."/>
            <person name="Shu S."/>
            <person name="Rokhsar D."/>
            <person name="Schmutz J."/>
            <person name="Weigel D."/>
            <person name="Wright S.I."/>
        </authorList>
    </citation>
    <scope>NUCLEOTIDE SEQUENCE [LARGE SCALE GENOMIC DNA]</scope>
    <source>
        <strain evidence="3">cv. Monte Gargano</strain>
    </source>
</reference>
<evidence type="ECO:0000313" key="2">
    <source>
        <dbReference type="EMBL" id="EOA14967.1"/>
    </source>
</evidence>
<evidence type="ECO:0008006" key="4">
    <source>
        <dbReference type="Google" id="ProtNLM"/>
    </source>
</evidence>
<proteinExistence type="predicted"/>
<feature type="transmembrane region" description="Helical" evidence="1">
    <location>
        <begin position="264"/>
        <end position="284"/>
    </location>
</feature>
<accession>R0F082</accession>
<dbReference type="Proteomes" id="UP000029121">
    <property type="component" value="Unassembled WGS sequence"/>
</dbReference>
<keyword evidence="3" id="KW-1185">Reference proteome</keyword>
<dbReference type="PANTHER" id="PTHR14379">
    <property type="entry name" value="LIMKAIN B LKAP"/>
    <property type="match status" value="1"/>
</dbReference>
<dbReference type="EMBL" id="KB870812">
    <property type="protein sequence ID" value="EOA14967.1"/>
    <property type="molecule type" value="Genomic_DNA"/>
</dbReference>
<dbReference type="CDD" id="cd10910">
    <property type="entry name" value="PIN_limkain_b1_N_like"/>
    <property type="match status" value="2"/>
</dbReference>
<name>R0F082_9BRAS</name>
<keyword evidence="1" id="KW-0472">Membrane</keyword>
<dbReference type="STRING" id="81985.R0F082"/>
<dbReference type="GO" id="GO:0005777">
    <property type="term" value="C:peroxisome"/>
    <property type="evidence" value="ECO:0007669"/>
    <property type="project" value="InterPro"/>
</dbReference>
<dbReference type="PANTHER" id="PTHR14379:SF19">
    <property type="entry name" value="ENDONUCLEASE OR GLYCOSYL HYDROLASE-RELATED"/>
    <property type="match status" value="1"/>
</dbReference>
<evidence type="ECO:0000256" key="1">
    <source>
        <dbReference type="SAM" id="Phobius"/>
    </source>
</evidence>
<keyword evidence="1" id="KW-1133">Transmembrane helix</keyword>
<dbReference type="GO" id="GO:0010468">
    <property type="term" value="P:regulation of gene expression"/>
    <property type="evidence" value="ECO:0007669"/>
    <property type="project" value="InterPro"/>
</dbReference>
<gene>
    <name evidence="2" type="ORF">CARUB_v10028314mg</name>
</gene>
<dbReference type="AlphaFoldDB" id="R0F082"/>
<organism evidence="2 3">
    <name type="scientific">Capsella rubella</name>
    <dbReference type="NCBI Taxonomy" id="81985"/>
    <lineage>
        <taxon>Eukaryota</taxon>
        <taxon>Viridiplantae</taxon>
        <taxon>Streptophyta</taxon>
        <taxon>Embryophyta</taxon>
        <taxon>Tracheophyta</taxon>
        <taxon>Spermatophyta</taxon>
        <taxon>Magnoliopsida</taxon>
        <taxon>eudicotyledons</taxon>
        <taxon>Gunneridae</taxon>
        <taxon>Pentapetalae</taxon>
        <taxon>rosids</taxon>
        <taxon>malvids</taxon>
        <taxon>Brassicales</taxon>
        <taxon>Brassicaceae</taxon>
        <taxon>Camelineae</taxon>
        <taxon>Capsella</taxon>
    </lineage>
</organism>
<keyword evidence="1" id="KW-0812">Transmembrane</keyword>
<feature type="non-terminal residue" evidence="2">
    <location>
        <position position="322"/>
    </location>
</feature>